<evidence type="ECO:0000313" key="2">
    <source>
        <dbReference type="Proteomes" id="UP001140949"/>
    </source>
</evidence>
<comment type="caution">
    <text evidence="1">The sequence shown here is derived from an EMBL/GenBank/DDBJ whole genome shotgun (WGS) entry which is preliminary data.</text>
</comment>
<keyword evidence="1" id="KW-0418">Kinase</keyword>
<organism evidence="1 2">
    <name type="scientific">Iris pallida</name>
    <name type="common">Sweet iris</name>
    <dbReference type="NCBI Taxonomy" id="29817"/>
    <lineage>
        <taxon>Eukaryota</taxon>
        <taxon>Viridiplantae</taxon>
        <taxon>Streptophyta</taxon>
        <taxon>Embryophyta</taxon>
        <taxon>Tracheophyta</taxon>
        <taxon>Spermatophyta</taxon>
        <taxon>Magnoliopsida</taxon>
        <taxon>Liliopsida</taxon>
        <taxon>Asparagales</taxon>
        <taxon>Iridaceae</taxon>
        <taxon>Iridoideae</taxon>
        <taxon>Irideae</taxon>
        <taxon>Iris</taxon>
    </lineage>
</organism>
<dbReference type="EMBL" id="JANAVB010020597">
    <property type="protein sequence ID" value="KAJ6826894.1"/>
    <property type="molecule type" value="Genomic_DNA"/>
</dbReference>
<dbReference type="GO" id="GO:0016301">
    <property type="term" value="F:kinase activity"/>
    <property type="evidence" value="ECO:0007669"/>
    <property type="project" value="UniProtKB-KW"/>
</dbReference>
<evidence type="ECO:0000313" key="1">
    <source>
        <dbReference type="EMBL" id="KAJ6826894.1"/>
    </source>
</evidence>
<reference evidence="1" key="2">
    <citation type="submission" date="2023-04" db="EMBL/GenBank/DDBJ databases">
        <authorList>
            <person name="Bruccoleri R.E."/>
            <person name="Oakeley E.J."/>
            <person name="Faust A.-M."/>
            <person name="Dessus-Babus S."/>
            <person name="Altorfer M."/>
            <person name="Burckhardt D."/>
            <person name="Oertli M."/>
            <person name="Naumann U."/>
            <person name="Petersen F."/>
            <person name="Wong J."/>
        </authorList>
    </citation>
    <scope>NUCLEOTIDE SEQUENCE</scope>
    <source>
        <strain evidence="1">GSM-AAB239-AS_SAM_17_03QT</strain>
        <tissue evidence="1">Leaf</tissue>
    </source>
</reference>
<keyword evidence="1" id="KW-0675">Receptor</keyword>
<proteinExistence type="predicted"/>
<accession>A0AAX6GDU0</accession>
<keyword evidence="1" id="KW-0808">Transferase</keyword>
<reference evidence="1" key="1">
    <citation type="journal article" date="2023" name="GigaByte">
        <title>Genome assembly of the bearded iris, Iris pallida Lam.</title>
        <authorList>
            <person name="Bruccoleri R.E."/>
            <person name="Oakeley E.J."/>
            <person name="Faust A.M.E."/>
            <person name="Altorfer M."/>
            <person name="Dessus-Babus S."/>
            <person name="Burckhardt D."/>
            <person name="Oertli M."/>
            <person name="Naumann U."/>
            <person name="Petersen F."/>
            <person name="Wong J."/>
        </authorList>
    </citation>
    <scope>NUCLEOTIDE SEQUENCE</scope>
    <source>
        <strain evidence="1">GSM-AAB239-AS_SAM_17_03QT</strain>
    </source>
</reference>
<keyword evidence="2" id="KW-1185">Reference proteome</keyword>
<name>A0AAX6GDU0_IRIPA</name>
<sequence length="77" mass="8955">MDRIWWIDPVMAAPRVQSAVVSMLAASRATGESEEGRRDRVSVRQFSLGFLFFLRWWLKWFLGRPCRPVDTDTILGL</sequence>
<protein>
    <submittedName>
        <fullName evidence="1">Proline-rich receptor-like protein kinase PERK2</fullName>
    </submittedName>
</protein>
<dbReference type="Proteomes" id="UP001140949">
    <property type="component" value="Unassembled WGS sequence"/>
</dbReference>
<gene>
    <name evidence="1" type="ORF">M6B38_369565</name>
</gene>
<dbReference type="AlphaFoldDB" id="A0AAX6GDU0"/>